<evidence type="ECO:0000256" key="5">
    <source>
        <dbReference type="SAM" id="SignalP"/>
    </source>
</evidence>
<proteinExistence type="predicted"/>
<keyword evidence="1" id="KW-0805">Transcription regulation</keyword>
<dbReference type="InterPro" id="IPR018060">
    <property type="entry name" value="HTH_AraC"/>
</dbReference>
<dbReference type="SUPFAM" id="SSF48452">
    <property type="entry name" value="TPR-like"/>
    <property type="match status" value="1"/>
</dbReference>
<keyword evidence="4" id="KW-0472">Membrane</keyword>
<dbReference type="EMBL" id="PGFD01000001">
    <property type="protein sequence ID" value="PJJ66591.1"/>
    <property type="molecule type" value="Genomic_DNA"/>
</dbReference>
<dbReference type="PROSITE" id="PS01124">
    <property type="entry name" value="HTH_ARAC_FAMILY_2"/>
    <property type="match status" value="1"/>
</dbReference>
<dbReference type="Proteomes" id="UP000228740">
    <property type="component" value="Unassembled WGS sequence"/>
</dbReference>
<organism evidence="7 8">
    <name type="scientific">Chryseobacterium geocarposphaerae</name>
    <dbReference type="NCBI Taxonomy" id="1416776"/>
    <lineage>
        <taxon>Bacteria</taxon>
        <taxon>Pseudomonadati</taxon>
        <taxon>Bacteroidota</taxon>
        <taxon>Flavobacteriia</taxon>
        <taxon>Flavobacteriales</taxon>
        <taxon>Weeksellaceae</taxon>
        <taxon>Chryseobacterium group</taxon>
        <taxon>Chryseobacterium</taxon>
    </lineage>
</organism>
<keyword evidence="4" id="KW-0812">Transmembrane</keyword>
<evidence type="ECO:0000313" key="8">
    <source>
        <dbReference type="Proteomes" id="UP000228740"/>
    </source>
</evidence>
<keyword evidence="2 7" id="KW-0238">DNA-binding</keyword>
<keyword evidence="4" id="KW-1133">Transmembrane helix</keyword>
<accession>A0A2M9C6V6</accession>
<dbReference type="Pfam" id="PF12833">
    <property type="entry name" value="HTH_18"/>
    <property type="match status" value="1"/>
</dbReference>
<keyword evidence="5" id="KW-0732">Signal</keyword>
<keyword evidence="3" id="KW-0804">Transcription</keyword>
<evidence type="ECO:0000256" key="4">
    <source>
        <dbReference type="SAM" id="Phobius"/>
    </source>
</evidence>
<reference evidence="7 8" key="1">
    <citation type="submission" date="2017-11" db="EMBL/GenBank/DDBJ databases">
        <title>Genomic Encyclopedia of Archaeal and Bacterial Type Strains, Phase II (KMG-II): From Individual Species to Whole Genera.</title>
        <authorList>
            <person name="Goeker M."/>
        </authorList>
    </citation>
    <scope>NUCLEOTIDE SEQUENCE [LARGE SCALE GENOMIC DNA]</scope>
    <source>
        <strain evidence="7 8">DSM 27617</strain>
    </source>
</reference>
<dbReference type="Gene3D" id="1.10.10.60">
    <property type="entry name" value="Homeodomain-like"/>
    <property type="match status" value="2"/>
</dbReference>
<dbReference type="PANTHER" id="PTHR43280">
    <property type="entry name" value="ARAC-FAMILY TRANSCRIPTIONAL REGULATOR"/>
    <property type="match status" value="1"/>
</dbReference>
<dbReference type="SUPFAM" id="SSF46689">
    <property type="entry name" value="Homeodomain-like"/>
    <property type="match status" value="1"/>
</dbReference>
<dbReference type="GO" id="GO:0043565">
    <property type="term" value="F:sequence-specific DNA binding"/>
    <property type="evidence" value="ECO:0007669"/>
    <property type="project" value="InterPro"/>
</dbReference>
<keyword evidence="8" id="KW-1185">Reference proteome</keyword>
<feature type="chain" id="PRO_5014644025" evidence="5">
    <location>
        <begin position="20"/>
        <end position="562"/>
    </location>
</feature>
<evidence type="ECO:0000256" key="2">
    <source>
        <dbReference type="ARBA" id="ARBA00023125"/>
    </source>
</evidence>
<feature type="domain" description="HTH araC/xylS-type" evidence="6">
    <location>
        <begin position="450"/>
        <end position="552"/>
    </location>
</feature>
<dbReference type="Gene3D" id="1.25.40.10">
    <property type="entry name" value="Tetratricopeptide repeat domain"/>
    <property type="match status" value="1"/>
</dbReference>
<dbReference type="InterPro" id="IPR011990">
    <property type="entry name" value="TPR-like_helical_dom_sf"/>
</dbReference>
<protein>
    <submittedName>
        <fullName evidence="7">AraC-like DNA-binding protein</fullName>
    </submittedName>
</protein>
<name>A0A2M9C6V6_9FLAO</name>
<dbReference type="AlphaFoldDB" id="A0A2M9C6V6"/>
<evidence type="ECO:0000259" key="6">
    <source>
        <dbReference type="PROSITE" id="PS01124"/>
    </source>
</evidence>
<dbReference type="InterPro" id="IPR009057">
    <property type="entry name" value="Homeodomain-like_sf"/>
</dbReference>
<dbReference type="GO" id="GO:0003700">
    <property type="term" value="F:DNA-binding transcription factor activity"/>
    <property type="evidence" value="ECO:0007669"/>
    <property type="project" value="InterPro"/>
</dbReference>
<sequence>MRKYFSLFLFLIFFCNAFAQNINSAGSLSEEMIDKKLQYLKNADPSISLKRQEDMLLQLKVISEKLSYEKGIFLSSDFLMTVYNKQDRNKEIIELGNQLKKIIDNKKEDPTGVISSIYQKQALALMYLGLDDESKKDIEIAIRFAKTIKNPDRRYLRMAQSYMDMHSYYNNMNNIDEKKIYKDSTLYYLNQSLETAEKIRDNNKEIPNNLKYKEIIDTYIRLGIFYLEYSNEKGNLALAEKNLLKAKNLQESKKVISPREETTLQNQLSWLYLEKKEYQKSIDYANYALQLEKKQKRPSSRVESFEFLATSYMEIGEKEKSKFYMRKYANLKDSLNIANRSNANTTMKKMVKKVEDENKESAKKQWIITGVLALVAGLITAILWRKKNNALRRKYEQIMINLKNEKDVYMKEDNEGIDLDNIEESNDDLQAISNKNTISADTEARILKKLAAFEKSEKYLKKDLTISSLAAQLNTNTKYLSEVIKNNTSQNFNHYINNLRINYIVHKLYNEPKYREYKISYLAEECGYASSQVFVIAFKKINGLTPSYFIQNLKEDKVNIPV</sequence>
<evidence type="ECO:0000256" key="3">
    <source>
        <dbReference type="ARBA" id="ARBA00023163"/>
    </source>
</evidence>
<evidence type="ECO:0000313" key="7">
    <source>
        <dbReference type="EMBL" id="PJJ66591.1"/>
    </source>
</evidence>
<evidence type="ECO:0000256" key="1">
    <source>
        <dbReference type="ARBA" id="ARBA00023015"/>
    </source>
</evidence>
<dbReference type="PANTHER" id="PTHR43280:SF28">
    <property type="entry name" value="HTH-TYPE TRANSCRIPTIONAL ACTIVATOR RHAS"/>
    <property type="match status" value="1"/>
</dbReference>
<feature type="signal peptide" evidence="5">
    <location>
        <begin position="1"/>
        <end position="19"/>
    </location>
</feature>
<gene>
    <name evidence="7" type="ORF">CLV73_0580</name>
</gene>
<comment type="caution">
    <text evidence="7">The sequence shown here is derived from an EMBL/GenBank/DDBJ whole genome shotgun (WGS) entry which is preliminary data.</text>
</comment>
<feature type="transmembrane region" description="Helical" evidence="4">
    <location>
        <begin position="366"/>
        <end position="384"/>
    </location>
</feature>
<dbReference type="SMART" id="SM00342">
    <property type="entry name" value="HTH_ARAC"/>
    <property type="match status" value="1"/>
</dbReference>